<dbReference type="Proteomes" id="UP000494255">
    <property type="component" value="Unassembled WGS sequence"/>
</dbReference>
<dbReference type="GeneID" id="97041625"/>
<dbReference type="EMBL" id="CADIKC010000003">
    <property type="protein sequence ID" value="CAB3688638.1"/>
    <property type="molecule type" value="Genomic_DNA"/>
</dbReference>
<organism evidence="2 3">
    <name type="scientific">Paraburkholderia sediminicola</name>
    <dbReference type="NCBI Taxonomy" id="458836"/>
    <lineage>
        <taxon>Bacteria</taxon>
        <taxon>Pseudomonadati</taxon>
        <taxon>Pseudomonadota</taxon>
        <taxon>Betaproteobacteria</taxon>
        <taxon>Burkholderiales</taxon>
        <taxon>Burkholderiaceae</taxon>
        <taxon>Paraburkholderia</taxon>
    </lineage>
</organism>
<dbReference type="AlphaFoldDB" id="A0A6J5B3D4"/>
<protein>
    <recommendedName>
        <fullName evidence="4">Tail fiber protein</fullName>
    </recommendedName>
</protein>
<accession>A0A6J5B3D4</accession>
<gene>
    <name evidence="2" type="ORF">LMG24238_02996</name>
</gene>
<reference evidence="2 3" key="1">
    <citation type="submission" date="2020-04" db="EMBL/GenBank/DDBJ databases">
        <authorList>
            <person name="De Canck E."/>
        </authorList>
    </citation>
    <scope>NUCLEOTIDE SEQUENCE [LARGE SCALE GENOMIC DNA]</scope>
    <source>
        <strain evidence="2 3">LMG 24238</strain>
    </source>
</reference>
<proteinExistence type="predicted"/>
<keyword evidence="3" id="KW-1185">Reference proteome</keyword>
<evidence type="ECO:0008006" key="4">
    <source>
        <dbReference type="Google" id="ProtNLM"/>
    </source>
</evidence>
<sequence>MTALVKINLGTPPTAEDGDTNRGANAKSNSNVDVLNAQATLTSAPAVITAPQALTAALHIGKRVNISLAAGGVINLPAASTCAADQVTLLRNLGTTVVTLAVTTGSGDSVSLTRLNPGETALMDTDGVHAWSVLMRGRTNSDNETVNGNCTVSGNEIVGGSLSVVGKVAGANSPNLLLNGSGEFGTRGWVLGPQIAQQVDTTGGIGPFFTNTTALANYTNSSTTASCQAGPGIVMTASFDIANSATAGTVNVSFAAFNSSGAFISNLGALNIANGSALQRYSITGATPASTAYVVVYVNMTSVTAAAFGVVWRQLKVEAGTGTSLYSQEGSVAQVGNVSNIVMNGTYRNMLHNARFQVNNRRVSLPFTAGSGYQYCLDRWRVVVSGQQISASVPAGTGYWQVTCPAGGFEQVMEPNDVLGGTYVINWLGTATCEMGPVGSATALVKGQTFTLAALSSIQFRWKNGTLALPQIEQGTVPTAFEAVPMEMERRRCESYWRAVTIDFEGYQSGGQNAYWSLTFPSMRSTPVGQGLTWGRSPSYSNIGAPPTFNFFQDTLTCIAPVSATGTWFVVGYTLALSCDL</sequence>
<evidence type="ECO:0000256" key="1">
    <source>
        <dbReference type="SAM" id="MobiDB-lite"/>
    </source>
</evidence>
<evidence type="ECO:0000313" key="3">
    <source>
        <dbReference type="Proteomes" id="UP000494255"/>
    </source>
</evidence>
<feature type="region of interest" description="Disordered" evidence="1">
    <location>
        <begin position="9"/>
        <end position="29"/>
    </location>
</feature>
<dbReference type="RefSeq" id="WP_175051119.1">
    <property type="nucleotide sequence ID" value="NZ_CADIKC010000003.1"/>
</dbReference>
<name>A0A6J5B3D4_9BURK</name>
<evidence type="ECO:0000313" key="2">
    <source>
        <dbReference type="EMBL" id="CAB3688638.1"/>
    </source>
</evidence>